<reference evidence="1" key="2">
    <citation type="submission" date="2015-06" db="UniProtKB">
        <authorList>
            <consortium name="EnsemblMetazoa"/>
        </authorList>
    </citation>
    <scope>IDENTIFICATION</scope>
</reference>
<name>T1KSL4_TETUR</name>
<dbReference type="EMBL" id="CAEY01000504">
    <property type="status" value="NOT_ANNOTATED_CDS"/>
    <property type="molecule type" value="Genomic_DNA"/>
</dbReference>
<dbReference type="Proteomes" id="UP000015104">
    <property type="component" value="Unassembled WGS sequence"/>
</dbReference>
<proteinExistence type="predicted"/>
<dbReference type="AlphaFoldDB" id="T1KSL4"/>
<sequence length="141" mass="16921">MESMMNANDTRNGEFFESYSHIVKLITDVNNIMSFHNVDYLTVNSRDSFPQDELQEMIDAYIGDIEMVRKCEGSMGRADRVDMKIVERIKSLSNEVQNYYFYRDDNVFETKSIKQRTLDQCLWRFKLFLNQFTETFIRYLE</sequence>
<protein>
    <submittedName>
        <fullName evidence="1">Uncharacterized protein</fullName>
    </submittedName>
</protein>
<dbReference type="EnsemblMetazoa" id="tetur20g00030.1">
    <property type="protein sequence ID" value="tetur20g00030.1"/>
    <property type="gene ID" value="tetur20g00030"/>
</dbReference>
<accession>T1KSL4</accession>
<organism evidence="1 2">
    <name type="scientific">Tetranychus urticae</name>
    <name type="common">Two-spotted spider mite</name>
    <dbReference type="NCBI Taxonomy" id="32264"/>
    <lineage>
        <taxon>Eukaryota</taxon>
        <taxon>Metazoa</taxon>
        <taxon>Ecdysozoa</taxon>
        <taxon>Arthropoda</taxon>
        <taxon>Chelicerata</taxon>
        <taxon>Arachnida</taxon>
        <taxon>Acari</taxon>
        <taxon>Acariformes</taxon>
        <taxon>Trombidiformes</taxon>
        <taxon>Prostigmata</taxon>
        <taxon>Eleutherengona</taxon>
        <taxon>Raphignathae</taxon>
        <taxon>Tetranychoidea</taxon>
        <taxon>Tetranychidae</taxon>
        <taxon>Tetranychus</taxon>
    </lineage>
</organism>
<dbReference type="HOGENOM" id="CLU_117352_1_0_1"/>
<evidence type="ECO:0000313" key="1">
    <source>
        <dbReference type="EnsemblMetazoa" id="tetur20g00030.1"/>
    </source>
</evidence>
<reference evidence="2" key="1">
    <citation type="submission" date="2011-08" db="EMBL/GenBank/DDBJ databases">
        <authorList>
            <person name="Rombauts S."/>
        </authorList>
    </citation>
    <scope>NUCLEOTIDE SEQUENCE</scope>
    <source>
        <strain evidence="2">London</strain>
    </source>
</reference>
<keyword evidence="2" id="KW-1185">Reference proteome</keyword>
<evidence type="ECO:0000313" key="2">
    <source>
        <dbReference type="Proteomes" id="UP000015104"/>
    </source>
</evidence>